<evidence type="ECO:0000256" key="9">
    <source>
        <dbReference type="HAMAP-Rule" id="MF_00020"/>
    </source>
</evidence>
<dbReference type="EC" id="2.7.2.1" evidence="9"/>
<dbReference type="GO" id="GO:0006083">
    <property type="term" value="P:acetate metabolic process"/>
    <property type="evidence" value="ECO:0007669"/>
    <property type="project" value="TreeGrafter"/>
</dbReference>
<dbReference type="SUPFAM" id="SSF53067">
    <property type="entry name" value="Actin-like ATPase domain"/>
    <property type="match status" value="2"/>
</dbReference>
<dbReference type="GO" id="GO:0005829">
    <property type="term" value="C:cytosol"/>
    <property type="evidence" value="ECO:0007669"/>
    <property type="project" value="TreeGrafter"/>
</dbReference>
<keyword evidence="2 9" id="KW-0963">Cytoplasm</keyword>
<evidence type="ECO:0000256" key="6">
    <source>
        <dbReference type="ARBA" id="ARBA00022777"/>
    </source>
</evidence>
<dbReference type="PANTHER" id="PTHR21060:SF21">
    <property type="entry name" value="ACETATE KINASE"/>
    <property type="match status" value="1"/>
</dbReference>
<feature type="binding site" evidence="9">
    <location>
        <position position="93"/>
    </location>
    <ligand>
        <name>substrate</name>
    </ligand>
</feature>
<proteinExistence type="inferred from homology"/>
<dbReference type="PROSITE" id="PS01075">
    <property type="entry name" value="ACETATE_KINASE_1"/>
    <property type="match status" value="1"/>
</dbReference>
<feature type="binding site" evidence="9">
    <location>
        <position position="10"/>
    </location>
    <ligand>
        <name>Mg(2+)</name>
        <dbReference type="ChEBI" id="CHEBI:18420"/>
    </ligand>
</feature>
<dbReference type="EMBL" id="QPMH01000033">
    <property type="protein sequence ID" value="RDD60249.1"/>
    <property type="molecule type" value="Genomic_DNA"/>
</dbReference>
<feature type="binding site" evidence="9">
    <location>
        <begin position="328"/>
        <end position="332"/>
    </location>
    <ligand>
        <name>ATP</name>
        <dbReference type="ChEBI" id="CHEBI:30616"/>
    </ligand>
</feature>
<comment type="cofactor">
    <cofactor evidence="9">
        <name>Mg(2+)</name>
        <dbReference type="ChEBI" id="CHEBI:18420"/>
    </cofactor>
    <cofactor evidence="9">
        <name>Mn(2+)</name>
        <dbReference type="ChEBI" id="CHEBI:29035"/>
    </cofactor>
    <text evidence="9">Mg(2+). Can also accept Mn(2+).</text>
</comment>
<comment type="pathway">
    <text evidence="9">Metabolic intermediate biosynthesis; acetyl-CoA biosynthesis; acetyl-CoA from acetate: step 1/2.</text>
</comment>
<dbReference type="HAMAP" id="MF_00020">
    <property type="entry name" value="Acetate_kinase"/>
    <property type="match status" value="1"/>
</dbReference>
<evidence type="ECO:0000256" key="5">
    <source>
        <dbReference type="ARBA" id="ARBA00022741"/>
    </source>
</evidence>
<organism evidence="11 12">
    <name type="scientific">Ferruginivarius sediminum</name>
    <dbReference type="NCBI Taxonomy" id="2661937"/>
    <lineage>
        <taxon>Bacteria</taxon>
        <taxon>Pseudomonadati</taxon>
        <taxon>Pseudomonadota</taxon>
        <taxon>Alphaproteobacteria</taxon>
        <taxon>Rhodospirillales</taxon>
        <taxon>Rhodospirillaceae</taxon>
        <taxon>Ferruginivarius</taxon>
    </lineage>
</organism>
<keyword evidence="4 9" id="KW-0479">Metal-binding</keyword>
<evidence type="ECO:0000313" key="11">
    <source>
        <dbReference type="EMBL" id="RDD60249.1"/>
    </source>
</evidence>
<comment type="function">
    <text evidence="9">Catalyzes the formation of acetyl phosphate from acetate and ATP. Can also catalyze the reverse reaction.</text>
</comment>
<evidence type="ECO:0000256" key="2">
    <source>
        <dbReference type="ARBA" id="ARBA00022490"/>
    </source>
</evidence>
<keyword evidence="12" id="KW-1185">Reference proteome</keyword>
<dbReference type="Pfam" id="PF00871">
    <property type="entry name" value="Acetate_kinase"/>
    <property type="match status" value="1"/>
</dbReference>
<dbReference type="AlphaFoldDB" id="A0A369T4J8"/>
<feature type="binding site" evidence="9">
    <location>
        <position position="17"/>
    </location>
    <ligand>
        <name>ATP</name>
        <dbReference type="ChEBI" id="CHEBI:30616"/>
    </ligand>
</feature>
<comment type="similarity">
    <text evidence="1 9 10">Belongs to the acetokinase family.</text>
</comment>
<dbReference type="GO" id="GO:0000287">
    <property type="term" value="F:magnesium ion binding"/>
    <property type="evidence" value="ECO:0007669"/>
    <property type="project" value="UniProtKB-UniRule"/>
</dbReference>
<dbReference type="InterPro" id="IPR004372">
    <property type="entry name" value="Ac/propionate_kinase"/>
</dbReference>
<dbReference type="InterPro" id="IPR000890">
    <property type="entry name" value="Aliphatic_acid_kin_short-chain"/>
</dbReference>
<evidence type="ECO:0000256" key="8">
    <source>
        <dbReference type="ARBA" id="ARBA00022842"/>
    </source>
</evidence>
<comment type="caution">
    <text evidence="9">Lacks conserved residue(s) required for the propagation of feature annotation.</text>
</comment>
<evidence type="ECO:0000256" key="1">
    <source>
        <dbReference type="ARBA" id="ARBA00008748"/>
    </source>
</evidence>
<dbReference type="PRINTS" id="PR00471">
    <property type="entry name" value="ACETATEKNASE"/>
</dbReference>
<dbReference type="Proteomes" id="UP000253941">
    <property type="component" value="Unassembled WGS sequence"/>
</dbReference>
<comment type="caution">
    <text evidence="11">The sequence shown here is derived from an EMBL/GenBank/DDBJ whole genome shotgun (WGS) entry which is preliminary data.</text>
</comment>
<evidence type="ECO:0000256" key="4">
    <source>
        <dbReference type="ARBA" id="ARBA00022723"/>
    </source>
</evidence>
<dbReference type="Gene3D" id="3.30.420.40">
    <property type="match status" value="2"/>
</dbReference>
<feature type="binding site" evidence="9">
    <location>
        <position position="379"/>
    </location>
    <ligand>
        <name>Mg(2+)</name>
        <dbReference type="ChEBI" id="CHEBI:18420"/>
    </ligand>
</feature>
<dbReference type="GO" id="GO:0005524">
    <property type="term" value="F:ATP binding"/>
    <property type="evidence" value="ECO:0007669"/>
    <property type="project" value="UniProtKB-KW"/>
</dbReference>
<keyword evidence="5 9" id="KW-0547">Nucleotide-binding</keyword>
<gene>
    <name evidence="9" type="primary">ackA</name>
    <name evidence="11" type="ORF">DRB17_19015</name>
</gene>
<dbReference type="PIRSF" id="PIRSF000722">
    <property type="entry name" value="Acetate_prop_kin"/>
    <property type="match status" value="1"/>
</dbReference>
<name>A0A369T4J8_9PROT</name>
<sequence>MSGDGLLVLNAGSSSIKFSLYAENGEAPRLLYRGQVADIGDSPSFAARDGEGAEVDASVLRGDEADHEAVLDRLLGWIEGNAGGLNLRAAGHRVVHGGPKYTSAIRLDDGIIEELRELIPLAPLHQPHNLAPIDALRRLYPDLPQVACFDTAFHRTQPRMAQLFALPRELTEEGVTRYGFHGLSYEYIADVLPEFAGKRAHGRTVVAHLGHGASMCAMMGRKSVATTMGFTALEGLPMGQRPGSLDPGVVLYLLQQKGMTPDEVADLLYHRCGLKGVSGISDDMQDLLASSAREAQDAIALFCYRAGRELGSLAATLGGLDVLVFTAGIGENAAEIRRRICLYARWLGVELDSEANAEGRNCISRPESRVAVYVIPTDEERVIAGYARRLG</sequence>
<evidence type="ECO:0000256" key="10">
    <source>
        <dbReference type="RuleBase" id="RU003835"/>
    </source>
</evidence>
<feature type="active site" description="Proton donor/acceptor" evidence="9">
    <location>
        <position position="150"/>
    </location>
</feature>
<dbReference type="PANTHER" id="PTHR21060">
    <property type="entry name" value="ACETATE KINASE"/>
    <property type="match status" value="1"/>
</dbReference>
<dbReference type="UniPathway" id="UPA00340">
    <property type="reaction ID" value="UER00458"/>
</dbReference>
<reference evidence="11 12" key="1">
    <citation type="submission" date="2018-07" db="EMBL/GenBank/DDBJ databases">
        <title>Venubactetium sediminum gen. nov., sp. nov., isolated from a marine solar saltern.</title>
        <authorList>
            <person name="Wang S."/>
        </authorList>
    </citation>
    <scope>NUCLEOTIDE SEQUENCE [LARGE SCALE GENOMIC DNA]</scope>
    <source>
        <strain evidence="11 12">WD2A32</strain>
    </source>
</reference>
<evidence type="ECO:0000256" key="3">
    <source>
        <dbReference type="ARBA" id="ARBA00022679"/>
    </source>
</evidence>
<keyword evidence="6 9" id="KW-0418">Kinase</keyword>
<accession>A0A369T4J8</accession>
<feature type="binding site" evidence="9">
    <location>
        <begin position="208"/>
        <end position="212"/>
    </location>
    <ligand>
        <name>ATP</name>
        <dbReference type="ChEBI" id="CHEBI:30616"/>
    </ligand>
</feature>
<feature type="site" description="Transition state stabilizer" evidence="9">
    <location>
        <position position="181"/>
    </location>
</feature>
<dbReference type="GO" id="GO:0006085">
    <property type="term" value="P:acetyl-CoA biosynthetic process"/>
    <property type="evidence" value="ECO:0007669"/>
    <property type="project" value="UniProtKB-UniRule"/>
</dbReference>
<dbReference type="InterPro" id="IPR043129">
    <property type="entry name" value="ATPase_NBD"/>
</dbReference>
<dbReference type="GO" id="GO:0008776">
    <property type="term" value="F:acetate kinase activity"/>
    <property type="evidence" value="ECO:0007669"/>
    <property type="project" value="UniProtKB-UniRule"/>
</dbReference>
<dbReference type="RefSeq" id="WP_114583812.1">
    <property type="nucleotide sequence ID" value="NZ_QPMH01000033.1"/>
</dbReference>
<keyword evidence="7 9" id="KW-0067">ATP-binding</keyword>
<comment type="catalytic activity">
    <reaction evidence="9">
        <text>acetate + ATP = acetyl phosphate + ADP</text>
        <dbReference type="Rhea" id="RHEA:11352"/>
        <dbReference type="ChEBI" id="CHEBI:22191"/>
        <dbReference type="ChEBI" id="CHEBI:30089"/>
        <dbReference type="ChEBI" id="CHEBI:30616"/>
        <dbReference type="ChEBI" id="CHEBI:456216"/>
        <dbReference type="EC" id="2.7.2.1"/>
    </reaction>
</comment>
<dbReference type="InterPro" id="IPR023865">
    <property type="entry name" value="Aliphatic_acid_kinase_CS"/>
</dbReference>
<feature type="site" description="Transition state stabilizer" evidence="9">
    <location>
        <position position="241"/>
    </location>
</feature>
<comment type="subunit">
    <text evidence="9">Homodimer.</text>
</comment>
<evidence type="ECO:0000256" key="7">
    <source>
        <dbReference type="ARBA" id="ARBA00022840"/>
    </source>
</evidence>
<evidence type="ECO:0000313" key="12">
    <source>
        <dbReference type="Proteomes" id="UP000253941"/>
    </source>
</evidence>
<keyword evidence="3 9" id="KW-0808">Transferase</keyword>
<keyword evidence="8 9" id="KW-0460">Magnesium</keyword>
<comment type="subcellular location">
    <subcellularLocation>
        <location evidence="9">Cytoplasm</location>
    </subcellularLocation>
</comment>
<protein>
    <recommendedName>
        <fullName evidence="9">Acetate kinase</fullName>
        <ecNumber evidence="9">2.7.2.1</ecNumber>
    </recommendedName>
    <alternativeName>
        <fullName evidence="9">Acetokinase</fullName>
    </alternativeName>
</protein>
<dbReference type="NCBIfam" id="TIGR00016">
    <property type="entry name" value="ackA"/>
    <property type="match status" value="1"/>
</dbReference>